<sequence length="290" mass="32914">MELRHLNTFKTIVDTGGFKKAADSLGYAQSSVTNHIKELENELGYLLFDRLGKQVVLTQAGKRFLPYALEIIDLYAKSKEAVLNTVDLAGELTIGVSESLLLYWLPTFITNFTKTYPKVELTLKLIDYQHLTTQLKKGEIEAAILVESNQWQPKALSFEKISSDTLILVETADHAFRNIPETMLVTEYACSWRPIIEQYLSEEAQFGMKKIEFPSIEAIKKCVECGLGQSFLPQFAVRDALAEGTLKEVPTKAPIEPIGIYAAYHKNKWVSRKLETFISALREQKDWFHS</sequence>
<dbReference type="OMA" id="SAKYFVP"/>
<evidence type="ECO:0000256" key="1">
    <source>
        <dbReference type="ARBA" id="ARBA00009437"/>
    </source>
</evidence>
<dbReference type="Gene3D" id="1.10.10.10">
    <property type="entry name" value="Winged helix-like DNA-binding domain superfamily/Winged helix DNA-binding domain"/>
    <property type="match status" value="1"/>
</dbReference>
<proteinExistence type="inferred from homology"/>
<accession>A0A268NU55</accession>
<organism evidence="6 7">
    <name type="scientific">Shouchella clausii</name>
    <name type="common">Alkalihalobacillus clausii</name>
    <dbReference type="NCBI Taxonomy" id="79880"/>
    <lineage>
        <taxon>Bacteria</taxon>
        <taxon>Bacillati</taxon>
        <taxon>Bacillota</taxon>
        <taxon>Bacilli</taxon>
        <taxon>Bacillales</taxon>
        <taxon>Bacillaceae</taxon>
        <taxon>Shouchella</taxon>
    </lineage>
</organism>
<dbReference type="Pfam" id="PF00126">
    <property type="entry name" value="HTH_1"/>
    <property type="match status" value="1"/>
</dbReference>
<evidence type="ECO:0000256" key="2">
    <source>
        <dbReference type="ARBA" id="ARBA00023015"/>
    </source>
</evidence>
<keyword evidence="2" id="KW-0805">Transcription regulation</keyword>
<name>A0A268NU55_SHOCL</name>
<comment type="similarity">
    <text evidence="1">Belongs to the LysR transcriptional regulatory family.</text>
</comment>
<dbReference type="PRINTS" id="PR00039">
    <property type="entry name" value="HTHLYSR"/>
</dbReference>
<dbReference type="GO" id="GO:0000976">
    <property type="term" value="F:transcription cis-regulatory region binding"/>
    <property type="evidence" value="ECO:0007669"/>
    <property type="project" value="TreeGrafter"/>
</dbReference>
<evidence type="ECO:0000256" key="4">
    <source>
        <dbReference type="ARBA" id="ARBA00023163"/>
    </source>
</evidence>
<dbReference type="InterPro" id="IPR000847">
    <property type="entry name" value="LysR_HTH_N"/>
</dbReference>
<evidence type="ECO:0000313" key="6">
    <source>
        <dbReference type="EMBL" id="PAE87032.1"/>
    </source>
</evidence>
<dbReference type="PANTHER" id="PTHR30126:SF100">
    <property type="entry name" value="LYSR-FAMILY TRANSCRIPTIONAL REGULATOR"/>
    <property type="match status" value="1"/>
</dbReference>
<dbReference type="PANTHER" id="PTHR30126">
    <property type="entry name" value="HTH-TYPE TRANSCRIPTIONAL REGULATOR"/>
    <property type="match status" value="1"/>
</dbReference>
<evidence type="ECO:0000256" key="3">
    <source>
        <dbReference type="ARBA" id="ARBA00023125"/>
    </source>
</evidence>
<reference evidence="6 7" key="1">
    <citation type="submission" date="2017-07" db="EMBL/GenBank/DDBJ databases">
        <title>Isolation and whole genome analysis of endospore-forming bacteria from heroin.</title>
        <authorList>
            <person name="Kalinowski J."/>
            <person name="Ahrens B."/>
            <person name="Al-Dilaimi A."/>
            <person name="Winkler A."/>
            <person name="Wibberg D."/>
            <person name="Schleenbecker U."/>
            <person name="Ruckert C."/>
            <person name="Wolfel R."/>
            <person name="Grass G."/>
        </authorList>
    </citation>
    <scope>NUCLEOTIDE SEQUENCE [LARGE SCALE GENOMIC DNA]</scope>
    <source>
        <strain evidence="6 7">7539</strain>
    </source>
</reference>
<comment type="caution">
    <text evidence="6">The sequence shown here is derived from an EMBL/GenBank/DDBJ whole genome shotgun (WGS) entry which is preliminary data.</text>
</comment>
<dbReference type="InterPro" id="IPR005119">
    <property type="entry name" value="LysR_subst-bd"/>
</dbReference>
<dbReference type="InterPro" id="IPR036390">
    <property type="entry name" value="WH_DNA-bd_sf"/>
</dbReference>
<dbReference type="PROSITE" id="PS50931">
    <property type="entry name" value="HTH_LYSR"/>
    <property type="match status" value="1"/>
</dbReference>
<dbReference type="EMBL" id="NPCC01000043">
    <property type="protein sequence ID" value="PAE87032.1"/>
    <property type="molecule type" value="Genomic_DNA"/>
</dbReference>
<dbReference type="FunFam" id="1.10.10.10:FF:000001">
    <property type="entry name" value="LysR family transcriptional regulator"/>
    <property type="match status" value="1"/>
</dbReference>
<dbReference type="CDD" id="cd05466">
    <property type="entry name" value="PBP2_LTTR_substrate"/>
    <property type="match status" value="1"/>
</dbReference>
<dbReference type="InterPro" id="IPR036388">
    <property type="entry name" value="WH-like_DNA-bd_sf"/>
</dbReference>
<dbReference type="SUPFAM" id="SSF53850">
    <property type="entry name" value="Periplasmic binding protein-like II"/>
    <property type="match status" value="1"/>
</dbReference>
<keyword evidence="4" id="KW-0804">Transcription</keyword>
<keyword evidence="3" id="KW-0238">DNA-binding</keyword>
<gene>
    <name evidence="6" type="ORF">CHH72_20535</name>
</gene>
<dbReference type="SUPFAM" id="SSF46785">
    <property type="entry name" value="Winged helix' DNA-binding domain"/>
    <property type="match status" value="1"/>
</dbReference>
<dbReference type="Pfam" id="PF03466">
    <property type="entry name" value="LysR_substrate"/>
    <property type="match status" value="1"/>
</dbReference>
<evidence type="ECO:0000259" key="5">
    <source>
        <dbReference type="PROSITE" id="PS50931"/>
    </source>
</evidence>
<dbReference type="AlphaFoldDB" id="A0A268NU55"/>
<dbReference type="Gene3D" id="3.40.190.10">
    <property type="entry name" value="Periplasmic binding protein-like II"/>
    <property type="match status" value="3"/>
</dbReference>
<dbReference type="Proteomes" id="UP000216207">
    <property type="component" value="Unassembled WGS sequence"/>
</dbReference>
<evidence type="ECO:0000313" key="7">
    <source>
        <dbReference type="Proteomes" id="UP000216207"/>
    </source>
</evidence>
<protein>
    <submittedName>
        <fullName evidence="6">LysR family transcriptional regulator</fullName>
    </submittedName>
</protein>
<feature type="domain" description="HTH lysR-type" evidence="5">
    <location>
        <begin position="1"/>
        <end position="58"/>
    </location>
</feature>
<dbReference type="GO" id="GO:0003700">
    <property type="term" value="F:DNA-binding transcription factor activity"/>
    <property type="evidence" value="ECO:0007669"/>
    <property type="project" value="InterPro"/>
</dbReference>
<dbReference type="RefSeq" id="WP_011248031.1">
    <property type="nucleotide sequence ID" value="NZ_CP154609.1"/>
</dbReference>